<dbReference type="EMBL" id="VUMY01000005">
    <property type="protein sequence ID" value="MST49388.1"/>
    <property type="molecule type" value="Genomic_DNA"/>
</dbReference>
<dbReference type="AlphaFoldDB" id="A0A7K0K1T9"/>
<reference evidence="2 3" key="1">
    <citation type="submission" date="2019-08" db="EMBL/GenBank/DDBJ databases">
        <title>In-depth cultivation of the pig gut microbiome towards novel bacterial diversity and tailored functional studies.</title>
        <authorList>
            <person name="Wylensek D."/>
            <person name="Hitch T.C.A."/>
            <person name="Clavel T."/>
        </authorList>
    </citation>
    <scope>NUCLEOTIDE SEQUENCE [LARGE SCALE GENOMIC DNA]</scope>
    <source>
        <strain evidence="2 3">RF-GAM-744-WT-7</strain>
    </source>
</reference>
<evidence type="ECO:0000256" key="1">
    <source>
        <dbReference type="ARBA" id="ARBA00009981"/>
    </source>
</evidence>
<organism evidence="2 3">
    <name type="scientific">Mobiluncus porci</name>
    <dbReference type="NCBI Taxonomy" id="2652278"/>
    <lineage>
        <taxon>Bacteria</taxon>
        <taxon>Bacillati</taxon>
        <taxon>Actinomycetota</taxon>
        <taxon>Actinomycetes</taxon>
        <taxon>Actinomycetales</taxon>
        <taxon>Actinomycetaceae</taxon>
        <taxon>Mobiluncus</taxon>
    </lineage>
</organism>
<dbReference type="NCBIfam" id="TIGR01552">
    <property type="entry name" value="phd_fam"/>
    <property type="match status" value="1"/>
</dbReference>
<comment type="similarity">
    <text evidence="1">Belongs to the phD/YefM antitoxin family.</text>
</comment>
<dbReference type="InterPro" id="IPR036165">
    <property type="entry name" value="YefM-like_sf"/>
</dbReference>
<dbReference type="RefSeq" id="WP_154543965.1">
    <property type="nucleotide sequence ID" value="NZ_JAQYQY010000003.1"/>
</dbReference>
<name>A0A7K0K1T9_9ACTO</name>
<evidence type="ECO:0000313" key="3">
    <source>
        <dbReference type="Proteomes" id="UP000442535"/>
    </source>
</evidence>
<dbReference type="SUPFAM" id="SSF143120">
    <property type="entry name" value="YefM-like"/>
    <property type="match status" value="1"/>
</dbReference>
<keyword evidence="3" id="KW-1185">Reference proteome</keyword>
<evidence type="ECO:0000313" key="2">
    <source>
        <dbReference type="EMBL" id="MST49388.1"/>
    </source>
</evidence>
<comment type="caution">
    <text evidence="2">The sequence shown here is derived from an EMBL/GenBank/DDBJ whole genome shotgun (WGS) entry which is preliminary data.</text>
</comment>
<dbReference type="Proteomes" id="UP000442535">
    <property type="component" value="Unassembled WGS sequence"/>
</dbReference>
<protein>
    <submittedName>
        <fullName evidence="2">Type II toxin-antitoxin system prevent-host-death family antitoxin</fullName>
    </submittedName>
</protein>
<gene>
    <name evidence="2" type="ORF">FYJ63_03915</name>
</gene>
<sequence length="81" mass="9003">MQATLTQRELRNESGRVMREVASGESFIVTSNGRPVAEIGPVKDDWFAPTVRVRLDFAGAPRVDGSSLRRDVDELIDMDVL</sequence>
<accession>A0A7K0K1T9</accession>
<proteinExistence type="inferred from homology"/>